<sequence>MLLEAVLDVGSDLELGSTLQQIVDTATALTGARQGALGVLEPDRDRVDALYTTGMTEAERQRIDLFPDVPAGNPALAASAPGAPGPDRPRAPDAVPDRAPAPGPVRNHTPGPDPVRDHSPAPTPVRDHTPPPAPAPAPGRSPGPPAEGGSLRTPIVVHTEVFGRLHLSGKPSGPFTDIDLALVRALAAQAGIAIGNARLYGAARQRERWIAGAAAVTTALLTGTDAADALMTVAERARMLADASAGVILQPTEEGGMEIVTASTLDDPAGIVGTVIEPGSAVLVQLLGGEPVFIDDSATDPRMTTGVRSRFGPSMMLPLQSGGRLIGTLALPRRRGDRPYTDLDRLLATQFASQAALALVLADAQADREQLAVYEDRDRIARDLHDLVVQRLFATEMMLESTRRRAAAGANGGRGGGEPPAETTGTQGTERAEGSGAESGAGAGSGAGSGAGAGAGSGAGAGAGGARGGVGGGDRAGADAGDLLARAVDELDSTIQEVRTAIFALQQPPAEAPATFRGRVLRETGGAAAVLGFPPSVRFIGAVDALVGEEAARELLAALRGALAAAHRRPGVSAIEVEVDATVRLSDGRAGLRLVVADDGRGEEDRPTTMTWEAPL</sequence>
<feature type="domain" description="GAF" evidence="5">
    <location>
        <begin position="14"/>
        <end position="204"/>
    </location>
</feature>
<dbReference type="AlphaFoldDB" id="A0A1V0ULF3"/>
<dbReference type="Gene3D" id="1.20.5.1930">
    <property type="match status" value="1"/>
</dbReference>
<reference evidence="6 7" key="1">
    <citation type="submission" date="2017-03" db="EMBL/GenBank/DDBJ databases">
        <title>Complete Genome Sequence of a natural compounds producer, Streptomyces violaceus S21.</title>
        <authorList>
            <person name="Zhong C."/>
            <person name="Zhao Z."/>
            <person name="Fu J."/>
            <person name="Zong G."/>
            <person name="Qin R."/>
            <person name="Cao G."/>
        </authorList>
    </citation>
    <scope>NUCLEOTIDE SEQUENCE [LARGE SCALE GENOMIC DNA]</scope>
    <source>
        <strain evidence="6 7">S21</strain>
    </source>
</reference>
<feature type="compositionally biased region" description="Low complexity" evidence="4">
    <location>
        <begin position="69"/>
        <end position="82"/>
    </location>
</feature>
<dbReference type="KEGG" id="svu:B1H20_09100"/>
<feature type="compositionally biased region" description="Gly residues" evidence="4">
    <location>
        <begin position="437"/>
        <end position="474"/>
    </location>
</feature>
<dbReference type="SMART" id="SM00065">
    <property type="entry name" value="GAF"/>
    <property type="match status" value="2"/>
</dbReference>
<feature type="compositionally biased region" description="Basic and acidic residues" evidence="4">
    <location>
        <begin position="114"/>
        <end position="129"/>
    </location>
</feature>
<feature type="compositionally biased region" description="Low complexity" evidence="4">
    <location>
        <begin position="92"/>
        <end position="106"/>
    </location>
</feature>
<protein>
    <submittedName>
        <fullName evidence="6">Histidine kinase</fullName>
    </submittedName>
</protein>
<dbReference type="Pfam" id="PF13185">
    <property type="entry name" value="GAF_2"/>
    <property type="match status" value="1"/>
</dbReference>
<feature type="region of interest" description="Disordered" evidence="4">
    <location>
        <begin position="67"/>
        <end position="151"/>
    </location>
</feature>
<keyword evidence="3" id="KW-0902">Two-component regulatory system</keyword>
<dbReference type="EMBL" id="CP020570">
    <property type="protein sequence ID" value="ARF66089.1"/>
    <property type="molecule type" value="Genomic_DNA"/>
</dbReference>
<dbReference type="RefSeq" id="WP_083193889.1">
    <property type="nucleotide sequence ID" value="NZ_CP020570.1"/>
</dbReference>
<feature type="region of interest" description="Disordered" evidence="4">
    <location>
        <begin position="404"/>
        <end position="474"/>
    </location>
</feature>
<evidence type="ECO:0000313" key="6">
    <source>
        <dbReference type="EMBL" id="ARF66089.1"/>
    </source>
</evidence>
<organism evidence="6 7">
    <name type="scientific">Streptomyces violaceoruber</name>
    <dbReference type="NCBI Taxonomy" id="1935"/>
    <lineage>
        <taxon>Bacteria</taxon>
        <taxon>Bacillati</taxon>
        <taxon>Actinomycetota</taxon>
        <taxon>Actinomycetes</taxon>
        <taxon>Kitasatosporales</taxon>
        <taxon>Streptomycetaceae</taxon>
        <taxon>Streptomyces</taxon>
        <taxon>Streptomyces violaceoruber group</taxon>
    </lineage>
</organism>
<dbReference type="STRING" id="1935.B1H20_09100"/>
<accession>A0A1V0ULF3</accession>
<dbReference type="GO" id="GO:0016020">
    <property type="term" value="C:membrane"/>
    <property type="evidence" value="ECO:0007669"/>
    <property type="project" value="InterPro"/>
</dbReference>
<evidence type="ECO:0000313" key="7">
    <source>
        <dbReference type="Proteomes" id="UP000192445"/>
    </source>
</evidence>
<keyword evidence="2 6" id="KW-0418">Kinase</keyword>
<evidence type="ECO:0000256" key="4">
    <source>
        <dbReference type="SAM" id="MobiDB-lite"/>
    </source>
</evidence>
<dbReference type="Gene3D" id="3.30.450.40">
    <property type="match status" value="3"/>
</dbReference>
<proteinExistence type="predicted"/>
<dbReference type="PANTHER" id="PTHR24421">
    <property type="entry name" value="NITRATE/NITRITE SENSOR PROTEIN NARX-RELATED"/>
    <property type="match status" value="1"/>
</dbReference>
<feature type="domain" description="GAF" evidence="5">
    <location>
        <begin position="225"/>
        <end position="369"/>
    </location>
</feature>
<dbReference type="SUPFAM" id="SSF55781">
    <property type="entry name" value="GAF domain-like"/>
    <property type="match status" value="2"/>
</dbReference>
<dbReference type="PANTHER" id="PTHR24421:SF56">
    <property type="entry name" value="OXYGEN SENSOR HISTIDINE KINASE RESPONSE REGULATOR DOST"/>
    <property type="match status" value="1"/>
</dbReference>
<feature type="compositionally biased region" description="Pro residues" evidence="4">
    <location>
        <begin position="130"/>
        <end position="145"/>
    </location>
</feature>
<evidence type="ECO:0000256" key="2">
    <source>
        <dbReference type="ARBA" id="ARBA00022777"/>
    </source>
</evidence>
<dbReference type="InterPro" id="IPR011712">
    <property type="entry name" value="Sig_transdc_His_kin_sub3_dim/P"/>
</dbReference>
<keyword evidence="1" id="KW-0808">Transferase</keyword>
<evidence type="ECO:0000256" key="3">
    <source>
        <dbReference type="ARBA" id="ARBA00023012"/>
    </source>
</evidence>
<dbReference type="InterPro" id="IPR003018">
    <property type="entry name" value="GAF"/>
</dbReference>
<dbReference type="Pfam" id="PF07730">
    <property type="entry name" value="HisKA_3"/>
    <property type="match status" value="1"/>
</dbReference>
<evidence type="ECO:0000256" key="1">
    <source>
        <dbReference type="ARBA" id="ARBA00022679"/>
    </source>
</evidence>
<feature type="compositionally biased region" description="Low complexity" evidence="4">
    <location>
        <begin position="419"/>
        <end position="436"/>
    </location>
</feature>
<evidence type="ECO:0000259" key="5">
    <source>
        <dbReference type="SMART" id="SM00065"/>
    </source>
</evidence>
<dbReference type="Pfam" id="PF01590">
    <property type="entry name" value="GAF"/>
    <property type="match status" value="1"/>
</dbReference>
<name>A0A1V0ULF3_STRVN</name>
<gene>
    <name evidence="6" type="ORF">B1H20_09100</name>
</gene>
<dbReference type="InterPro" id="IPR029016">
    <property type="entry name" value="GAF-like_dom_sf"/>
</dbReference>
<dbReference type="GO" id="GO:0000155">
    <property type="term" value="F:phosphorelay sensor kinase activity"/>
    <property type="evidence" value="ECO:0007669"/>
    <property type="project" value="InterPro"/>
</dbReference>
<dbReference type="Proteomes" id="UP000192445">
    <property type="component" value="Chromosome"/>
</dbReference>
<dbReference type="OrthoDB" id="5241249at2"/>
<dbReference type="GO" id="GO:0046983">
    <property type="term" value="F:protein dimerization activity"/>
    <property type="evidence" value="ECO:0007669"/>
    <property type="project" value="InterPro"/>
</dbReference>
<dbReference type="InterPro" id="IPR050482">
    <property type="entry name" value="Sensor_HK_TwoCompSys"/>
</dbReference>